<evidence type="ECO:0000313" key="2">
    <source>
        <dbReference type="EMBL" id="EJK60707.1"/>
    </source>
</evidence>
<organism evidence="2 3">
    <name type="scientific">Thalassiosira oceanica</name>
    <name type="common">Marine diatom</name>
    <dbReference type="NCBI Taxonomy" id="159749"/>
    <lineage>
        <taxon>Eukaryota</taxon>
        <taxon>Sar</taxon>
        <taxon>Stramenopiles</taxon>
        <taxon>Ochrophyta</taxon>
        <taxon>Bacillariophyta</taxon>
        <taxon>Coscinodiscophyceae</taxon>
        <taxon>Thalassiosirophycidae</taxon>
        <taxon>Thalassiosirales</taxon>
        <taxon>Thalassiosiraceae</taxon>
        <taxon>Thalassiosira</taxon>
    </lineage>
</organism>
<feature type="region of interest" description="Disordered" evidence="1">
    <location>
        <begin position="242"/>
        <end position="261"/>
    </location>
</feature>
<comment type="caution">
    <text evidence="2">The sequence shown here is derived from an EMBL/GenBank/DDBJ whole genome shotgun (WGS) entry which is preliminary data.</text>
</comment>
<dbReference type="EMBL" id="AGNL01020761">
    <property type="protein sequence ID" value="EJK60707.1"/>
    <property type="molecule type" value="Genomic_DNA"/>
</dbReference>
<evidence type="ECO:0000313" key="3">
    <source>
        <dbReference type="Proteomes" id="UP000266841"/>
    </source>
</evidence>
<dbReference type="Proteomes" id="UP000266841">
    <property type="component" value="Unassembled WGS sequence"/>
</dbReference>
<dbReference type="AlphaFoldDB" id="K0SQZ0"/>
<keyword evidence="3" id="KW-1185">Reference proteome</keyword>
<protein>
    <submittedName>
        <fullName evidence="2">Uncharacterized protein</fullName>
    </submittedName>
</protein>
<sequence length="327" mass="35684">MTPLVGLPSSKVPVRTAPLSHVRVPGPSRFPEEEREPTYSPLISWYLYSLLPLRAFLRPAFPGRLVRRLRTDSLQNVCSTTAASIRPSIDSTYPTAAPYDRPVGRQSGPVTAETSSSTTRARTESRTNRPGGPRPEREPGSPRDEASRAMRSRARRWTGPSADDIDDLWSMADDELERKEEQDAPREAVEAVWDDPPDECARPVDHCRFKLQGSSNEEQLLICEVSYLSTFTKVSLIVRRDTQSRRGGTKTKTKTERQQQTNMKVSTVIASLALCAPASAFVPASRPAVPTSVEAGRFFPFGDDGDAATSSQRLAAGAAAAAAALAS</sequence>
<gene>
    <name evidence="2" type="ORF">THAOC_18891</name>
</gene>
<feature type="non-terminal residue" evidence="2">
    <location>
        <position position="327"/>
    </location>
</feature>
<reference evidence="2 3" key="1">
    <citation type="journal article" date="2012" name="Genome Biol.">
        <title>Genome and low-iron response of an oceanic diatom adapted to chronic iron limitation.</title>
        <authorList>
            <person name="Lommer M."/>
            <person name="Specht M."/>
            <person name="Roy A.S."/>
            <person name="Kraemer L."/>
            <person name="Andreson R."/>
            <person name="Gutowska M.A."/>
            <person name="Wolf J."/>
            <person name="Bergner S.V."/>
            <person name="Schilhabel M.B."/>
            <person name="Klostermeier U.C."/>
            <person name="Beiko R.G."/>
            <person name="Rosenstiel P."/>
            <person name="Hippler M."/>
            <person name="Laroche J."/>
        </authorList>
    </citation>
    <scope>NUCLEOTIDE SEQUENCE [LARGE SCALE GENOMIC DNA]</scope>
    <source>
        <strain evidence="2 3">CCMP1005</strain>
    </source>
</reference>
<feature type="compositionally biased region" description="Basic and acidic residues" evidence="1">
    <location>
        <begin position="134"/>
        <end position="148"/>
    </location>
</feature>
<feature type="compositionally biased region" description="Low complexity" evidence="1">
    <location>
        <begin position="111"/>
        <end position="120"/>
    </location>
</feature>
<feature type="region of interest" description="Disordered" evidence="1">
    <location>
        <begin position="88"/>
        <end position="167"/>
    </location>
</feature>
<evidence type="ECO:0000256" key="1">
    <source>
        <dbReference type="SAM" id="MobiDB-lite"/>
    </source>
</evidence>
<name>K0SQZ0_THAOC</name>
<proteinExistence type="predicted"/>
<accession>K0SQZ0</accession>